<gene>
    <name evidence="2" type="ORF">G4177_23820</name>
</gene>
<feature type="region of interest" description="Disordered" evidence="1">
    <location>
        <begin position="16"/>
        <end position="67"/>
    </location>
</feature>
<dbReference type="RefSeq" id="WP_193428407.1">
    <property type="nucleotide sequence ID" value="NZ_CBCSIP010000010.1"/>
</dbReference>
<evidence type="ECO:0000313" key="2">
    <source>
        <dbReference type="EMBL" id="MBE4751208.1"/>
    </source>
</evidence>
<evidence type="ECO:0000256" key="1">
    <source>
        <dbReference type="SAM" id="MobiDB-lite"/>
    </source>
</evidence>
<dbReference type="Proteomes" id="UP001516472">
    <property type="component" value="Unassembled WGS sequence"/>
</dbReference>
<dbReference type="EMBL" id="JAAIYO010000007">
    <property type="protein sequence ID" value="MBE4751208.1"/>
    <property type="molecule type" value="Genomic_DNA"/>
</dbReference>
<feature type="compositionally biased region" description="Basic and acidic residues" evidence="1">
    <location>
        <begin position="53"/>
        <end position="67"/>
    </location>
</feature>
<keyword evidence="3" id="KW-1185">Reference proteome</keyword>
<organism evidence="2 3">
    <name type="scientific">Corallococcus soli</name>
    <dbReference type="NCBI Taxonomy" id="2710757"/>
    <lineage>
        <taxon>Bacteria</taxon>
        <taxon>Pseudomonadati</taxon>
        <taxon>Myxococcota</taxon>
        <taxon>Myxococcia</taxon>
        <taxon>Myxococcales</taxon>
        <taxon>Cystobacterineae</taxon>
        <taxon>Myxococcaceae</taxon>
        <taxon>Corallococcus</taxon>
    </lineage>
</organism>
<sequence length="67" mass="7059">MRHWLFVMVVGVLTACSDKPPVSPPPTPDAGSSETDAGIPASGVERPGTLERPPGDRLPEELKPPSQ</sequence>
<name>A0ABR9PTE8_9BACT</name>
<dbReference type="PROSITE" id="PS51257">
    <property type="entry name" value="PROKAR_LIPOPROTEIN"/>
    <property type="match status" value="1"/>
</dbReference>
<proteinExistence type="predicted"/>
<reference evidence="2 3" key="1">
    <citation type="submission" date="2020-02" db="EMBL/GenBank/DDBJ databases">
        <authorList>
            <person name="Babadi Z.K."/>
            <person name="Risdian C."/>
            <person name="Ebrahimipour G.H."/>
            <person name="Wink J."/>
        </authorList>
    </citation>
    <scope>NUCLEOTIDE SEQUENCE [LARGE SCALE GENOMIC DNA]</scope>
    <source>
        <strain evidence="2 3">ZKHCc1 1396</strain>
    </source>
</reference>
<protein>
    <submittedName>
        <fullName evidence="2">Uncharacterized protein</fullName>
    </submittedName>
</protein>
<comment type="caution">
    <text evidence="2">The sequence shown here is derived from an EMBL/GenBank/DDBJ whole genome shotgun (WGS) entry which is preliminary data.</text>
</comment>
<accession>A0ABR9PTE8</accession>
<evidence type="ECO:0000313" key="3">
    <source>
        <dbReference type="Proteomes" id="UP001516472"/>
    </source>
</evidence>